<reference evidence="1 2" key="1">
    <citation type="submission" date="2019-12" db="EMBL/GenBank/DDBJ databases">
        <title>Nocardia macrotermitis sp. nov. and Nocardia aurantia sp. nov., isolated from the gut of the fungus growing-termite Macrotermes natalensis.</title>
        <authorList>
            <person name="Christine B."/>
            <person name="Rene B."/>
        </authorList>
    </citation>
    <scope>NUCLEOTIDE SEQUENCE [LARGE SCALE GENOMIC DNA]</scope>
    <source>
        <strain evidence="1 2">DSM 102126</strain>
    </source>
</reference>
<organism evidence="1 2">
    <name type="scientific">Actinomadura rayongensis</name>
    <dbReference type="NCBI Taxonomy" id="1429076"/>
    <lineage>
        <taxon>Bacteria</taxon>
        <taxon>Bacillati</taxon>
        <taxon>Actinomycetota</taxon>
        <taxon>Actinomycetes</taxon>
        <taxon>Streptosporangiales</taxon>
        <taxon>Thermomonosporaceae</taxon>
        <taxon>Actinomadura</taxon>
    </lineage>
</organism>
<dbReference type="InterPro" id="IPR045558">
    <property type="entry name" value="DUF6317"/>
</dbReference>
<name>A0A6I4W4H1_9ACTN</name>
<accession>A0A6I4W4H1</accession>
<comment type="caution">
    <text evidence="1">The sequence shown here is derived from an EMBL/GenBank/DDBJ whole genome shotgun (WGS) entry which is preliminary data.</text>
</comment>
<protein>
    <submittedName>
        <fullName evidence="1">Uncharacterized protein</fullName>
    </submittedName>
</protein>
<dbReference type="EMBL" id="WUTW01000002">
    <property type="protein sequence ID" value="MXQ64321.1"/>
    <property type="molecule type" value="Genomic_DNA"/>
</dbReference>
<dbReference type="Proteomes" id="UP000431901">
    <property type="component" value="Unassembled WGS sequence"/>
</dbReference>
<sequence>MTGFQVTIDQLVYGGEKFKNTAVEYKGSLPANGFERPSTGGGELDNILGTTLQMLNLLHSMIADATWQHGEKLKLVAEKYNDGQRHSIAAIFQDVLTVITSPTDMPKFGDGERN</sequence>
<evidence type="ECO:0000313" key="2">
    <source>
        <dbReference type="Proteomes" id="UP000431901"/>
    </source>
</evidence>
<dbReference type="RefSeq" id="WP_161102568.1">
    <property type="nucleotide sequence ID" value="NZ_JBHLYI010000013.1"/>
</dbReference>
<dbReference type="Pfam" id="PF19840">
    <property type="entry name" value="DUF6317"/>
    <property type="match status" value="1"/>
</dbReference>
<dbReference type="AlphaFoldDB" id="A0A6I4W4H1"/>
<keyword evidence="2" id="KW-1185">Reference proteome</keyword>
<evidence type="ECO:0000313" key="1">
    <source>
        <dbReference type="EMBL" id="MXQ64321.1"/>
    </source>
</evidence>
<dbReference type="OrthoDB" id="271711at2"/>
<proteinExistence type="predicted"/>
<gene>
    <name evidence="1" type="ORF">GQ466_09755</name>
</gene>